<sequence>MRESNETMIRTLYAQFPPQPTVSQTSYTIPSSDGTPFAVIRFSPNHDNQRSPALLHFHGGGHCANSVSLFTRAISELAALTGIHIFSVDYRLAPEHPFPAAIEDGYAALTWLSSNAASLGIDASHIAIMGESSGGGLAAGTALLARDRGFAPALKKMVLVYPMLDDRSITQNPGWDKDNSTVRFLSMCWEAYVGEDKAGDPAADVSCYAAPGRAESLEGLPDAYVEVGELDHFKDECERFAERLGDGGGRGGSLKAEIEIAIIEVGWAFLKRS</sequence>
<reference evidence="3" key="1">
    <citation type="submission" date="2022-10" db="EMBL/GenBank/DDBJ databases">
        <title>Tapping the CABI collections for fungal endophytes: first genome assemblies for Collariella, Neodidymelliopsis, Ascochyta clinopodiicola, Didymella pomorum, Didymosphaeria variabile, Neocosmospora piperis and Neocucurbitaria cava.</title>
        <authorList>
            <person name="Hill R."/>
        </authorList>
    </citation>
    <scope>NUCLEOTIDE SEQUENCE</scope>
    <source>
        <strain evidence="3">IMI 356815</strain>
    </source>
</reference>
<comment type="caution">
    <text evidence="3">The sequence shown here is derived from an EMBL/GenBank/DDBJ whole genome shotgun (WGS) entry which is preliminary data.</text>
</comment>
<organism evidence="3 4">
    <name type="scientific">Didymosphaeria variabile</name>
    <dbReference type="NCBI Taxonomy" id="1932322"/>
    <lineage>
        <taxon>Eukaryota</taxon>
        <taxon>Fungi</taxon>
        <taxon>Dikarya</taxon>
        <taxon>Ascomycota</taxon>
        <taxon>Pezizomycotina</taxon>
        <taxon>Dothideomycetes</taxon>
        <taxon>Pleosporomycetidae</taxon>
        <taxon>Pleosporales</taxon>
        <taxon>Massarineae</taxon>
        <taxon>Didymosphaeriaceae</taxon>
        <taxon>Didymosphaeria</taxon>
    </lineage>
</organism>
<dbReference type="InterPro" id="IPR050300">
    <property type="entry name" value="GDXG_lipolytic_enzyme"/>
</dbReference>
<dbReference type="PANTHER" id="PTHR48081:SF8">
    <property type="entry name" value="ALPHA_BETA HYDROLASE FOLD-3 DOMAIN-CONTAINING PROTEIN-RELATED"/>
    <property type="match status" value="1"/>
</dbReference>
<keyword evidence="1" id="KW-0378">Hydrolase</keyword>
<dbReference type="GeneID" id="80913639"/>
<dbReference type="PANTHER" id="PTHR48081">
    <property type="entry name" value="AB HYDROLASE SUPERFAMILY PROTEIN C4A8.06C"/>
    <property type="match status" value="1"/>
</dbReference>
<dbReference type="SUPFAM" id="SSF53474">
    <property type="entry name" value="alpha/beta-Hydrolases"/>
    <property type="match status" value="1"/>
</dbReference>
<dbReference type="AlphaFoldDB" id="A0A9W9C7Z7"/>
<dbReference type="Proteomes" id="UP001140513">
    <property type="component" value="Unassembled WGS sequence"/>
</dbReference>
<dbReference type="OrthoDB" id="433474at2759"/>
<gene>
    <name evidence="3" type="ORF">N0V89_010109</name>
</gene>
<protein>
    <recommendedName>
        <fullName evidence="2">Alpha/beta hydrolase fold-3 domain-containing protein</fullName>
    </recommendedName>
</protein>
<dbReference type="GO" id="GO:0016787">
    <property type="term" value="F:hydrolase activity"/>
    <property type="evidence" value="ECO:0007669"/>
    <property type="project" value="UniProtKB-KW"/>
</dbReference>
<evidence type="ECO:0000313" key="4">
    <source>
        <dbReference type="Proteomes" id="UP001140513"/>
    </source>
</evidence>
<feature type="domain" description="Alpha/beta hydrolase fold-3" evidence="2">
    <location>
        <begin position="54"/>
        <end position="248"/>
    </location>
</feature>
<evidence type="ECO:0000259" key="2">
    <source>
        <dbReference type="Pfam" id="PF07859"/>
    </source>
</evidence>
<dbReference type="InterPro" id="IPR029058">
    <property type="entry name" value="AB_hydrolase_fold"/>
</dbReference>
<proteinExistence type="predicted"/>
<dbReference type="EMBL" id="JAPEUX010000007">
    <property type="protein sequence ID" value="KAJ4348731.1"/>
    <property type="molecule type" value="Genomic_DNA"/>
</dbReference>
<dbReference type="Pfam" id="PF07859">
    <property type="entry name" value="Abhydrolase_3"/>
    <property type="match status" value="1"/>
</dbReference>
<dbReference type="InterPro" id="IPR013094">
    <property type="entry name" value="AB_hydrolase_3"/>
</dbReference>
<dbReference type="RefSeq" id="XP_056068119.1">
    <property type="nucleotide sequence ID" value="XM_056218854.1"/>
</dbReference>
<evidence type="ECO:0000313" key="3">
    <source>
        <dbReference type="EMBL" id="KAJ4348731.1"/>
    </source>
</evidence>
<keyword evidence="4" id="KW-1185">Reference proteome</keyword>
<evidence type="ECO:0000256" key="1">
    <source>
        <dbReference type="ARBA" id="ARBA00022801"/>
    </source>
</evidence>
<name>A0A9W9C7Z7_9PLEO</name>
<dbReference type="Gene3D" id="3.40.50.1820">
    <property type="entry name" value="alpha/beta hydrolase"/>
    <property type="match status" value="1"/>
</dbReference>
<accession>A0A9W9C7Z7</accession>